<dbReference type="PANTHER" id="PTHR19375">
    <property type="entry name" value="HEAT SHOCK PROTEIN 70KDA"/>
    <property type="match status" value="1"/>
</dbReference>
<dbReference type="PROSITE" id="PS01036">
    <property type="entry name" value="HSP70_3"/>
    <property type="match status" value="1"/>
</dbReference>
<evidence type="ECO:0000313" key="5">
    <source>
        <dbReference type="Proteomes" id="UP000245379"/>
    </source>
</evidence>
<organism evidence="4 5">
    <name type="scientific">Pedobacter yonginense</name>
    <dbReference type="NCBI Taxonomy" id="651869"/>
    <lineage>
        <taxon>Bacteria</taxon>
        <taxon>Pseudomonadati</taxon>
        <taxon>Bacteroidota</taxon>
        <taxon>Sphingobacteriia</taxon>
        <taxon>Sphingobacteriales</taxon>
        <taxon>Sphingobacteriaceae</taxon>
        <taxon>Pedobacter</taxon>
    </lineage>
</organism>
<evidence type="ECO:0000256" key="2">
    <source>
        <dbReference type="ARBA" id="ARBA00022741"/>
    </source>
</evidence>
<dbReference type="OrthoDB" id="9766019at2"/>
<accession>A0A317EM70</accession>
<dbReference type="InterPro" id="IPR043129">
    <property type="entry name" value="ATPase_NBD"/>
</dbReference>
<dbReference type="GO" id="GO:0140662">
    <property type="term" value="F:ATP-dependent protein folding chaperone"/>
    <property type="evidence" value="ECO:0007669"/>
    <property type="project" value="InterPro"/>
</dbReference>
<proteinExistence type="inferred from homology"/>
<dbReference type="SUPFAM" id="SSF53067">
    <property type="entry name" value="Actin-like ATPase domain"/>
    <property type="match status" value="2"/>
</dbReference>
<dbReference type="Gene3D" id="3.90.640.10">
    <property type="entry name" value="Actin, Chain A, domain 4"/>
    <property type="match status" value="1"/>
</dbReference>
<protein>
    <recommendedName>
        <fullName evidence="6">Heat-shock protein Hsp70</fullName>
    </recommendedName>
</protein>
<comment type="caution">
    <text evidence="4">The sequence shown here is derived from an EMBL/GenBank/DDBJ whole genome shotgun (WGS) entry which is preliminary data.</text>
</comment>
<dbReference type="Pfam" id="PF00012">
    <property type="entry name" value="HSP70"/>
    <property type="match status" value="1"/>
</dbReference>
<dbReference type="EMBL" id="QGNZ01000002">
    <property type="protein sequence ID" value="PWS27911.1"/>
    <property type="molecule type" value="Genomic_DNA"/>
</dbReference>
<keyword evidence="5" id="KW-1185">Reference proteome</keyword>
<dbReference type="GO" id="GO:0005524">
    <property type="term" value="F:ATP binding"/>
    <property type="evidence" value="ECO:0007669"/>
    <property type="project" value="UniProtKB-KW"/>
</dbReference>
<evidence type="ECO:0008006" key="6">
    <source>
        <dbReference type="Google" id="ProtNLM"/>
    </source>
</evidence>
<sequence length="828" mass="94276">MENINFGIDLGTTNSGIGKFQSGKVNIFKNPVGFRDTLPSVIAYRNGRILVGDKARELTSVQPENVFSSFKRKMGSEFSYHVPATQENKTAIDFSALVLKELINFVGDEKPTSAVITIPASFDTIQSNATKSAGYSAGLQEVLLLQEPIAACLAYANTQNISIDESKKWLVYDFGGGTFDVALVSINNRELKVIDHEGNNFLGGLDIDNLILEHLFCPILEKELGTDNLWKQMVSAEKGIYSKLFFELLYRAEEAKKELSIKESVYVELELELASKFIEFEITRQQFNELIHPKVEETVKLTKRLLEKNNVSNQQVERIILVGGTTYIPYVKEYLHQEFESTVDSSIDPTTAIIVGASYYAGTKTKQNLSTEKAEIKEEVPDQLRDVKLVYEVNSQDNEELLTGFVPNEFSGYYRVTRTDGGFDSGLISFHSKFNEFLKLVPKTSNFFHVKIFNKHQVLVFEQDNLSINHGIYNISGQPLPNDICLEVDDTLGTTYLERIFKKNDILPLSKKIYKTVSKTILKDSGAQLIINIVEGKAETSPASNLCIGYLEINASDLSANLLKGTDIEIDFEISESRDLTVNVFIDAINLEISQVFNASAKQVSIPKVRLELEKSLNNIDYEIEEFSINNRHEIVDRLNDLRLEIIELLKALIDIEDDLVTDKIYNIDERKRKAFQLYDDLVRRKNVIAEIEEYQAYKAEIKEDLLLKPNAKIEHVFNNIIKNEAQFLNSNQTSIIRSKTKELQKISHEMYYQHDESYVNLFYQYAYKEISDYSNESVARKHISNGERAIKNENYIELKAIISALYHLLKIKPKDYFEDKNGTLGLK</sequence>
<keyword evidence="2" id="KW-0547">Nucleotide-binding</keyword>
<dbReference type="AlphaFoldDB" id="A0A317EM70"/>
<evidence type="ECO:0000256" key="1">
    <source>
        <dbReference type="ARBA" id="ARBA00007381"/>
    </source>
</evidence>
<dbReference type="Proteomes" id="UP000245379">
    <property type="component" value="Unassembled WGS sequence"/>
</dbReference>
<reference evidence="4 5" key="1">
    <citation type="submission" date="2018-05" db="EMBL/GenBank/DDBJ databases">
        <title>Pedobacter paludis sp. nov., isolated from wetland soil.</title>
        <authorList>
            <person name="Zhang Y."/>
            <person name="Wang G."/>
        </authorList>
    </citation>
    <scope>NUCLEOTIDE SEQUENCE [LARGE SCALE GENOMIC DNA]</scope>
    <source>
        <strain evidence="4 5">KCTC22721</strain>
    </source>
</reference>
<comment type="similarity">
    <text evidence="1">Belongs to the heat shock protein 70 family.</text>
</comment>
<dbReference type="Gene3D" id="2.60.34.10">
    <property type="entry name" value="Substrate Binding Domain Of DNAk, Chain A, domain 1"/>
    <property type="match status" value="1"/>
</dbReference>
<dbReference type="InterPro" id="IPR018181">
    <property type="entry name" value="Heat_shock_70_CS"/>
</dbReference>
<name>A0A317EM70_9SPHI</name>
<dbReference type="InterPro" id="IPR013126">
    <property type="entry name" value="Hsp_70_fam"/>
</dbReference>
<dbReference type="RefSeq" id="WP_109925622.1">
    <property type="nucleotide sequence ID" value="NZ_QGNZ01000002.1"/>
</dbReference>
<dbReference type="PRINTS" id="PR00301">
    <property type="entry name" value="HEATSHOCK70"/>
</dbReference>
<dbReference type="InterPro" id="IPR029047">
    <property type="entry name" value="HSP70_peptide-bd_sf"/>
</dbReference>
<evidence type="ECO:0000256" key="3">
    <source>
        <dbReference type="ARBA" id="ARBA00022840"/>
    </source>
</evidence>
<evidence type="ECO:0000313" key="4">
    <source>
        <dbReference type="EMBL" id="PWS27911.1"/>
    </source>
</evidence>
<dbReference type="PROSITE" id="PS00297">
    <property type="entry name" value="HSP70_1"/>
    <property type="match status" value="1"/>
</dbReference>
<keyword evidence="3" id="KW-0067">ATP-binding</keyword>
<dbReference type="CDD" id="cd24029">
    <property type="entry name" value="ASKHA_NBD_HSP70_DnaK_HscA_HscC"/>
    <property type="match status" value="1"/>
</dbReference>
<dbReference type="Gene3D" id="3.30.420.40">
    <property type="match status" value="2"/>
</dbReference>
<gene>
    <name evidence="4" type="ORF">DHW03_10095</name>
</gene>